<dbReference type="Pfam" id="PF00113">
    <property type="entry name" value="Enolase_C"/>
    <property type="match status" value="1"/>
</dbReference>
<protein>
    <recommendedName>
        <fullName evidence="7">Enolase 4</fullName>
        <ecNumber evidence="3">4.2.1.11</ecNumber>
    </recommendedName>
    <alternativeName>
        <fullName evidence="6">2-phospho-D-glycerate hydro-lyase</fullName>
    </alternativeName>
</protein>
<dbReference type="InterPro" id="IPR000941">
    <property type="entry name" value="Enolase"/>
</dbReference>
<keyword evidence="5" id="KW-0456">Lyase</keyword>
<dbReference type="Proteomes" id="UP001652625">
    <property type="component" value="Chromosome 03"/>
</dbReference>
<evidence type="ECO:0000256" key="3">
    <source>
        <dbReference type="ARBA" id="ARBA00012058"/>
    </source>
</evidence>
<comment type="similarity">
    <text evidence="2">Belongs to the enolase family.</text>
</comment>
<dbReference type="EC" id="4.2.1.11" evidence="3"/>
<accession>A0ABM4BHX5</accession>
<comment type="pathway">
    <text evidence="1">Carbohydrate degradation; glycolysis; pyruvate from D-glyceraldehyde 3-phosphate: step 4/5.</text>
</comment>
<dbReference type="SMART" id="SM01192">
    <property type="entry name" value="Enolase_C"/>
    <property type="match status" value="1"/>
</dbReference>
<dbReference type="CDD" id="cd22974">
    <property type="entry name" value="DD_ENO4"/>
    <property type="match status" value="1"/>
</dbReference>
<dbReference type="PANTHER" id="PTHR11902:SF30">
    <property type="entry name" value="ENOLASE 4"/>
    <property type="match status" value="1"/>
</dbReference>
<proteinExistence type="inferred from homology"/>
<evidence type="ECO:0000256" key="2">
    <source>
        <dbReference type="ARBA" id="ARBA00009604"/>
    </source>
</evidence>
<dbReference type="InterPro" id="IPR047500">
    <property type="entry name" value="DD_ENO4"/>
</dbReference>
<dbReference type="InterPro" id="IPR036849">
    <property type="entry name" value="Enolase-like_C_sf"/>
</dbReference>
<evidence type="ECO:0000313" key="11">
    <source>
        <dbReference type="RefSeq" id="XP_065648620.1"/>
    </source>
</evidence>
<reference evidence="11" key="1">
    <citation type="submission" date="2025-08" db="UniProtKB">
        <authorList>
            <consortium name="RefSeq"/>
        </authorList>
    </citation>
    <scope>IDENTIFICATION</scope>
</reference>
<evidence type="ECO:0000256" key="6">
    <source>
        <dbReference type="ARBA" id="ARBA00031125"/>
    </source>
</evidence>
<dbReference type="Gene3D" id="3.20.20.120">
    <property type="entry name" value="Enolase-like C-terminal domain"/>
    <property type="match status" value="1"/>
</dbReference>
<keyword evidence="10" id="KW-1185">Reference proteome</keyword>
<organism evidence="10 11">
    <name type="scientific">Hydra vulgaris</name>
    <name type="common">Hydra</name>
    <name type="synonym">Hydra attenuata</name>
    <dbReference type="NCBI Taxonomy" id="6087"/>
    <lineage>
        <taxon>Eukaryota</taxon>
        <taxon>Metazoa</taxon>
        <taxon>Cnidaria</taxon>
        <taxon>Hydrozoa</taxon>
        <taxon>Hydroidolina</taxon>
        <taxon>Anthoathecata</taxon>
        <taxon>Aplanulata</taxon>
        <taxon>Hydridae</taxon>
        <taxon>Hydra</taxon>
    </lineage>
</organism>
<dbReference type="RefSeq" id="XP_065648620.1">
    <property type="nucleotide sequence ID" value="XM_065792548.1"/>
</dbReference>
<name>A0ABM4BHX5_HYDVU</name>
<evidence type="ECO:0000313" key="10">
    <source>
        <dbReference type="Proteomes" id="UP001652625"/>
    </source>
</evidence>
<dbReference type="InterPro" id="IPR020810">
    <property type="entry name" value="Enolase_C"/>
</dbReference>
<dbReference type="SUPFAM" id="SSF51604">
    <property type="entry name" value="Enolase C-terminal domain-like"/>
    <property type="match status" value="1"/>
</dbReference>
<evidence type="ECO:0000256" key="7">
    <source>
        <dbReference type="ARBA" id="ARBA00034855"/>
    </source>
</evidence>
<evidence type="ECO:0000256" key="8">
    <source>
        <dbReference type="ARBA" id="ARBA00048333"/>
    </source>
</evidence>
<sequence length="521" mass="59614">MIMMDDNDCYHYYSSKPIFILKKMNKLELKRLAVKYYEENKVPQEIENLLNILFLQQPKDLYGYMSDYFGSKSCSPTISEITYQSALSPAGYKSMEAVVSCCIHGVVKEIANLQLIFDNRPVMAPVTYKSVERKDTKAKKKDIFVENVTTNLGMKSVTEEKQLPGFSYDRLWFVVKMVLTPALIGACINDQSDIDERLRIAIERYSSETLYKEPNACVDSIEVNANECLNISENHSAHFELSNMYEVEIKQGSFFLSIMSSYASNCLKNQSYYLYTMQVSGCLKSFLSGEFTPAFDKPERLFDFIMTAIKSFSPDAQPSFDIILHLAAHEFYDMKLNKYEISAGTSKTKEDLLQMYKSWVELYPIIGFIDPFHVNDDSSYILLQSALSSSCFIFSSQAFDEKTVKKMLNEKLVDGFLINPEEVCQTLSDALCLVNLIKDHSGHLIMRDQWFSKQSNSLAVDLSISFGCLFLQISSTNNMSLCRLVSCYSELKRKDCLIEEESYAFINTFNVLNENHVDNVK</sequence>
<evidence type="ECO:0000256" key="1">
    <source>
        <dbReference type="ARBA" id="ARBA00005031"/>
    </source>
</evidence>
<dbReference type="GeneID" id="101240199"/>
<evidence type="ECO:0000259" key="9">
    <source>
        <dbReference type="SMART" id="SM01192"/>
    </source>
</evidence>
<gene>
    <name evidence="11" type="primary">LOC101240199</name>
</gene>
<comment type="catalytic activity">
    <reaction evidence="8">
        <text>(2R)-2-phosphoglycerate = phosphoenolpyruvate + H2O</text>
        <dbReference type="Rhea" id="RHEA:10164"/>
        <dbReference type="ChEBI" id="CHEBI:15377"/>
        <dbReference type="ChEBI" id="CHEBI:58289"/>
        <dbReference type="ChEBI" id="CHEBI:58702"/>
        <dbReference type="EC" id="4.2.1.11"/>
    </reaction>
</comment>
<evidence type="ECO:0000256" key="5">
    <source>
        <dbReference type="ARBA" id="ARBA00023239"/>
    </source>
</evidence>
<dbReference type="PANTHER" id="PTHR11902">
    <property type="entry name" value="ENOLASE"/>
    <property type="match status" value="1"/>
</dbReference>
<evidence type="ECO:0000256" key="4">
    <source>
        <dbReference type="ARBA" id="ARBA00023152"/>
    </source>
</evidence>
<feature type="domain" description="Enolase C-terminal TIM barrel" evidence="9">
    <location>
        <begin position="253"/>
        <end position="478"/>
    </location>
</feature>
<keyword evidence="4" id="KW-0324">Glycolysis</keyword>